<keyword evidence="1" id="KW-0472">Membrane</keyword>
<gene>
    <name evidence="2" type="ORF">SE17_34820</name>
</gene>
<dbReference type="EMBL" id="LJCR01002235">
    <property type="protein sequence ID" value="KPV49044.1"/>
    <property type="molecule type" value="Genomic_DNA"/>
</dbReference>
<reference evidence="2 3" key="1">
    <citation type="submission" date="2015-09" db="EMBL/GenBank/DDBJ databases">
        <title>Draft genome sequence of Kouleothrix aurantiaca JCM 19913.</title>
        <authorList>
            <person name="Hemp J."/>
        </authorList>
    </citation>
    <scope>NUCLEOTIDE SEQUENCE [LARGE SCALE GENOMIC DNA]</scope>
    <source>
        <strain evidence="2 3">COM-B</strain>
    </source>
</reference>
<sequence length="140" mass="15581">MYTQARFFIRTALANLVAASLVGAAVPPNQALEPDGRIGALPPLFYHLLMVGWVTQLICGVSLWMFPPFSRERTRGDERLGWFAYGALNGGLLLRAVFEPLHAWFPGAWFGWMLGPAALLQVLAIWAYVAAIWPRVKGKR</sequence>
<feature type="transmembrane region" description="Helical" evidence="1">
    <location>
        <begin position="7"/>
        <end position="26"/>
    </location>
</feature>
<keyword evidence="1" id="KW-1133">Transmembrane helix</keyword>
<feature type="transmembrane region" description="Helical" evidence="1">
    <location>
        <begin position="79"/>
        <end position="98"/>
    </location>
</feature>
<evidence type="ECO:0000313" key="3">
    <source>
        <dbReference type="Proteomes" id="UP000050509"/>
    </source>
</evidence>
<keyword evidence="1" id="KW-0812">Transmembrane</keyword>
<evidence type="ECO:0000313" key="2">
    <source>
        <dbReference type="EMBL" id="KPV49044.1"/>
    </source>
</evidence>
<feature type="transmembrane region" description="Helical" evidence="1">
    <location>
        <begin position="46"/>
        <end position="67"/>
    </location>
</feature>
<dbReference type="Gene3D" id="1.20.210.10">
    <property type="entry name" value="Cytochrome c oxidase-like, subunit I domain"/>
    <property type="match status" value="1"/>
</dbReference>
<dbReference type="Proteomes" id="UP000050509">
    <property type="component" value="Unassembled WGS sequence"/>
</dbReference>
<proteinExistence type="predicted"/>
<organism evidence="2 3">
    <name type="scientific">Kouleothrix aurantiaca</name>
    <dbReference type="NCBI Taxonomy" id="186479"/>
    <lineage>
        <taxon>Bacteria</taxon>
        <taxon>Bacillati</taxon>
        <taxon>Chloroflexota</taxon>
        <taxon>Chloroflexia</taxon>
        <taxon>Chloroflexales</taxon>
        <taxon>Roseiflexineae</taxon>
        <taxon>Roseiflexaceae</taxon>
        <taxon>Kouleothrix</taxon>
    </lineage>
</organism>
<evidence type="ECO:0000256" key="1">
    <source>
        <dbReference type="SAM" id="Phobius"/>
    </source>
</evidence>
<name>A0A0P9DGD4_9CHLR</name>
<feature type="transmembrane region" description="Helical" evidence="1">
    <location>
        <begin position="110"/>
        <end position="133"/>
    </location>
</feature>
<dbReference type="InterPro" id="IPR036927">
    <property type="entry name" value="Cyt_c_oxase-like_su1_sf"/>
</dbReference>
<accession>A0A0P9DGD4</accession>
<keyword evidence="3" id="KW-1185">Reference proteome</keyword>
<comment type="caution">
    <text evidence="2">The sequence shown here is derived from an EMBL/GenBank/DDBJ whole genome shotgun (WGS) entry which is preliminary data.</text>
</comment>
<dbReference type="AlphaFoldDB" id="A0A0P9DGD4"/>
<protein>
    <submittedName>
        <fullName evidence="2">Uncharacterized protein</fullName>
    </submittedName>
</protein>